<dbReference type="RefSeq" id="WP_183659492.1">
    <property type="nucleotide sequence ID" value="NZ_JACHWU010000011.1"/>
</dbReference>
<protein>
    <submittedName>
        <fullName evidence="2">Uncharacterized protein</fullName>
    </submittedName>
</protein>
<organism evidence="2 3">
    <name type="scientific">Prauserella isguenensis</name>
    <dbReference type="NCBI Taxonomy" id="1470180"/>
    <lineage>
        <taxon>Bacteria</taxon>
        <taxon>Bacillati</taxon>
        <taxon>Actinomycetota</taxon>
        <taxon>Actinomycetes</taxon>
        <taxon>Pseudonocardiales</taxon>
        <taxon>Pseudonocardiaceae</taxon>
        <taxon>Prauserella</taxon>
    </lineage>
</organism>
<feature type="compositionally biased region" description="Polar residues" evidence="1">
    <location>
        <begin position="1"/>
        <end position="10"/>
    </location>
</feature>
<evidence type="ECO:0000313" key="2">
    <source>
        <dbReference type="EMBL" id="MBB3053568.1"/>
    </source>
</evidence>
<dbReference type="AlphaFoldDB" id="A0A839S7B9"/>
<name>A0A839S7B9_9PSEU</name>
<evidence type="ECO:0000313" key="3">
    <source>
        <dbReference type="Proteomes" id="UP000550714"/>
    </source>
</evidence>
<keyword evidence="3" id="KW-1185">Reference proteome</keyword>
<dbReference type="Proteomes" id="UP000550714">
    <property type="component" value="Unassembled WGS sequence"/>
</dbReference>
<proteinExistence type="predicted"/>
<accession>A0A839S7B9</accession>
<feature type="compositionally biased region" description="Basic and acidic residues" evidence="1">
    <location>
        <begin position="19"/>
        <end position="35"/>
    </location>
</feature>
<feature type="region of interest" description="Disordered" evidence="1">
    <location>
        <begin position="1"/>
        <end position="48"/>
    </location>
</feature>
<sequence length="146" mass="15726">MSVATDTQPEPGSRPDLQVVRDEDPPEPPPEHDTEITGPVPVLDSEGNPVAARAPIDVRLKEAAVGWVAARPRMATRPPSMAETLEHSQRGDWAAADNGAKRAVHGLATLLSFVLTYPLDVVLRSRDKPIAFVLTIAVLITLTQLL</sequence>
<reference evidence="2 3" key="1">
    <citation type="submission" date="2020-08" db="EMBL/GenBank/DDBJ databases">
        <title>Genomic Encyclopedia of Type Strains, Phase III (KMG-III): the genomes of soil and plant-associated and newly described type strains.</title>
        <authorList>
            <person name="Whitman W."/>
        </authorList>
    </citation>
    <scope>NUCLEOTIDE SEQUENCE [LARGE SCALE GENOMIC DNA]</scope>
    <source>
        <strain evidence="2 3">CECT 8577</strain>
    </source>
</reference>
<comment type="caution">
    <text evidence="2">The sequence shown here is derived from an EMBL/GenBank/DDBJ whole genome shotgun (WGS) entry which is preliminary data.</text>
</comment>
<evidence type="ECO:0000256" key="1">
    <source>
        <dbReference type="SAM" id="MobiDB-lite"/>
    </source>
</evidence>
<dbReference type="EMBL" id="JACHWU010000011">
    <property type="protein sequence ID" value="MBB3053568.1"/>
    <property type="molecule type" value="Genomic_DNA"/>
</dbReference>
<gene>
    <name evidence="2" type="ORF">FHS23_004622</name>
</gene>